<evidence type="ECO:0000313" key="1">
    <source>
        <dbReference type="EMBL" id="RST95145.1"/>
    </source>
</evidence>
<accession>A0A429ZN82</accession>
<dbReference type="Pfam" id="PF02566">
    <property type="entry name" value="OsmC"/>
    <property type="match status" value="1"/>
</dbReference>
<evidence type="ECO:0000313" key="2">
    <source>
        <dbReference type="Proteomes" id="UP000287239"/>
    </source>
</evidence>
<dbReference type="InterPro" id="IPR036102">
    <property type="entry name" value="OsmC/Ohrsf"/>
</dbReference>
<dbReference type="Gene3D" id="3.30.300.20">
    <property type="match status" value="1"/>
</dbReference>
<dbReference type="InterPro" id="IPR003718">
    <property type="entry name" value="OsmC/Ohr_fam"/>
</dbReference>
<proteinExistence type="predicted"/>
<reference evidence="1 2" key="1">
    <citation type="submission" date="2017-05" db="EMBL/GenBank/DDBJ databases">
        <title>Vagococcus spp. assemblies.</title>
        <authorList>
            <person name="Gulvik C.A."/>
        </authorList>
    </citation>
    <scope>NUCLEOTIDE SEQUENCE [LARGE SCALE GENOMIC DNA]</scope>
    <source>
        <strain evidence="1 2">NCFB 2777</strain>
    </source>
</reference>
<dbReference type="Proteomes" id="UP000287239">
    <property type="component" value="Unassembled WGS sequence"/>
</dbReference>
<dbReference type="RefSeq" id="WP_126779944.1">
    <property type="nucleotide sequence ID" value="NZ_CAUQJP010000062.1"/>
</dbReference>
<protein>
    <submittedName>
        <fullName evidence="1">Peroxiredoxin</fullName>
    </submittedName>
</protein>
<dbReference type="AlphaFoldDB" id="A0A429ZN82"/>
<sequence length="130" mass="14388">MSQDRIELVQGQTGIELPLAAGNWVMLREEGYSPVQSLVAAVGACGAYVYQSVLEKSRIPFTFERATADYSRDAEKATEPVKSISLTFYVSVAPELQERAERALKLVSKNCPVIQSLNPEIEVVEHVVFQ</sequence>
<dbReference type="PANTHER" id="PTHR34352">
    <property type="entry name" value="PROTEIN YHFA"/>
    <property type="match status" value="1"/>
</dbReference>
<dbReference type="SUPFAM" id="SSF82784">
    <property type="entry name" value="OsmC-like"/>
    <property type="match status" value="1"/>
</dbReference>
<dbReference type="GeneID" id="98568337"/>
<organism evidence="1 2">
    <name type="scientific">Vagococcus salmoninarum</name>
    <dbReference type="NCBI Taxonomy" id="2739"/>
    <lineage>
        <taxon>Bacteria</taxon>
        <taxon>Bacillati</taxon>
        <taxon>Bacillota</taxon>
        <taxon>Bacilli</taxon>
        <taxon>Lactobacillales</taxon>
        <taxon>Enterococcaceae</taxon>
        <taxon>Vagococcus</taxon>
    </lineage>
</organism>
<dbReference type="PANTHER" id="PTHR34352:SF1">
    <property type="entry name" value="PROTEIN YHFA"/>
    <property type="match status" value="1"/>
</dbReference>
<name>A0A429ZN82_9ENTE</name>
<keyword evidence="2" id="KW-1185">Reference proteome</keyword>
<dbReference type="EMBL" id="NGJU01000011">
    <property type="protein sequence ID" value="RST95145.1"/>
    <property type="molecule type" value="Genomic_DNA"/>
</dbReference>
<comment type="caution">
    <text evidence="1">The sequence shown here is derived from an EMBL/GenBank/DDBJ whole genome shotgun (WGS) entry which is preliminary data.</text>
</comment>
<dbReference type="OrthoDB" id="13625at2"/>
<gene>
    <name evidence="1" type="ORF">CBF35_08145</name>
</gene>
<dbReference type="InterPro" id="IPR015946">
    <property type="entry name" value="KH_dom-like_a/b"/>
</dbReference>